<comment type="subcellular location">
    <subcellularLocation>
        <location evidence="1">Membrane</location>
        <topology evidence="1">Multi-pass membrane protein</topology>
    </subcellularLocation>
</comment>
<dbReference type="PANTHER" id="PTHR23502:SF59">
    <property type="entry name" value="MULTIDRUG TRANSPORTER, PUTATIVE (AFU_ORTHOLOGUE AFUA_1G10370)-RELATED"/>
    <property type="match status" value="1"/>
</dbReference>
<feature type="transmembrane region" description="Helical" evidence="5">
    <location>
        <begin position="303"/>
        <end position="323"/>
    </location>
</feature>
<evidence type="ECO:0000256" key="2">
    <source>
        <dbReference type="ARBA" id="ARBA00022692"/>
    </source>
</evidence>
<dbReference type="Pfam" id="PF07690">
    <property type="entry name" value="MFS_1"/>
    <property type="match status" value="1"/>
</dbReference>
<dbReference type="FunFam" id="1.20.1250.20:FF:000011">
    <property type="entry name" value="MFS multidrug transporter, putative"/>
    <property type="match status" value="1"/>
</dbReference>
<keyword evidence="3 5" id="KW-1133">Transmembrane helix</keyword>
<dbReference type="PROSITE" id="PS50850">
    <property type="entry name" value="MFS"/>
    <property type="match status" value="1"/>
</dbReference>
<keyword evidence="8" id="KW-1185">Reference proteome</keyword>
<dbReference type="EMBL" id="JANBVO010000036">
    <property type="protein sequence ID" value="KAJ9137146.1"/>
    <property type="molecule type" value="Genomic_DNA"/>
</dbReference>
<gene>
    <name evidence="7" type="ORF">NKR23_g9390</name>
</gene>
<evidence type="ECO:0000313" key="7">
    <source>
        <dbReference type="EMBL" id="KAJ9137146.1"/>
    </source>
</evidence>
<comment type="caution">
    <text evidence="7">The sequence shown here is derived from an EMBL/GenBank/DDBJ whole genome shotgun (WGS) entry which is preliminary data.</text>
</comment>
<keyword evidence="4 5" id="KW-0472">Membrane</keyword>
<protein>
    <submittedName>
        <fullName evidence="7">Outer membrane protein</fullName>
    </submittedName>
</protein>
<organism evidence="7 8">
    <name type="scientific">Pleurostoma richardsiae</name>
    <dbReference type="NCBI Taxonomy" id="41990"/>
    <lineage>
        <taxon>Eukaryota</taxon>
        <taxon>Fungi</taxon>
        <taxon>Dikarya</taxon>
        <taxon>Ascomycota</taxon>
        <taxon>Pezizomycotina</taxon>
        <taxon>Sordariomycetes</taxon>
        <taxon>Sordariomycetidae</taxon>
        <taxon>Calosphaeriales</taxon>
        <taxon>Pleurostomataceae</taxon>
        <taxon>Pleurostoma</taxon>
    </lineage>
</organism>
<dbReference type="InterPro" id="IPR011701">
    <property type="entry name" value="MFS"/>
</dbReference>
<dbReference type="GO" id="GO:0005886">
    <property type="term" value="C:plasma membrane"/>
    <property type="evidence" value="ECO:0007669"/>
    <property type="project" value="TreeGrafter"/>
</dbReference>
<feature type="transmembrane region" description="Helical" evidence="5">
    <location>
        <begin position="143"/>
        <end position="161"/>
    </location>
</feature>
<evidence type="ECO:0000313" key="8">
    <source>
        <dbReference type="Proteomes" id="UP001174694"/>
    </source>
</evidence>
<dbReference type="SUPFAM" id="SSF103473">
    <property type="entry name" value="MFS general substrate transporter"/>
    <property type="match status" value="1"/>
</dbReference>
<feature type="transmembrane region" description="Helical" evidence="5">
    <location>
        <begin position="203"/>
        <end position="224"/>
    </location>
</feature>
<feature type="transmembrane region" description="Helical" evidence="5">
    <location>
        <begin position="343"/>
        <end position="366"/>
    </location>
</feature>
<evidence type="ECO:0000256" key="5">
    <source>
        <dbReference type="SAM" id="Phobius"/>
    </source>
</evidence>
<dbReference type="InterPro" id="IPR020846">
    <property type="entry name" value="MFS_dom"/>
</dbReference>
<dbReference type="GO" id="GO:0022857">
    <property type="term" value="F:transmembrane transporter activity"/>
    <property type="evidence" value="ECO:0007669"/>
    <property type="project" value="InterPro"/>
</dbReference>
<feature type="transmembrane region" description="Helical" evidence="5">
    <location>
        <begin position="173"/>
        <end position="196"/>
    </location>
</feature>
<proteinExistence type="predicted"/>
<feature type="transmembrane region" description="Helical" evidence="5">
    <location>
        <begin position="236"/>
        <end position="253"/>
    </location>
</feature>
<evidence type="ECO:0000256" key="3">
    <source>
        <dbReference type="ARBA" id="ARBA00022989"/>
    </source>
</evidence>
<dbReference type="PANTHER" id="PTHR23502">
    <property type="entry name" value="MAJOR FACILITATOR SUPERFAMILY"/>
    <property type="match status" value="1"/>
</dbReference>
<evidence type="ECO:0000259" key="6">
    <source>
        <dbReference type="PROSITE" id="PS50850"/>
    </source>
</evidence>
<reference evidence="7" key="1">
    <citation type="submission" date="2022-07" db="EMBL/GenBank/DDBJ databases">
        <title>Fungi with potential for degradation of polypropylene.</title>
        <authorList>
            <person name="Gostincar C."/>
        </authorList>
    </citation>
    <scope>NUCLEOTIDE SEQUENCE</scope>
    <source>
        <strain evidence="7">EXF-13308</strain>
    </source>
</reference>
<feature type="transmembrane region" description="Helical" evidence="5">
    <location>
        <begin position="76"/>
        <end position="96"/>
    </location>
</feature>
<dbReference type="CDD" id="cd17323">
    <property type="entry name" value="MFS_Tpo1_MDR_like"/>
    <property type="match status" value="1"/>
</dbReference>
<feature type="transmembrane region" description="Helical" evidence="5">
    <location>
        <begin position="446"/>
        <end position="468"/>
    </location>
</feature>
<feature type="domain" description="Major facilitator superfamily (MFS) profile" evidence="6">
    <location>
        <begin position="76"/>
        <end position="506"/>
    </location>
</feature>
<dbReference type="Proteomes" id="UP001174694">
    <property type="component" value="Unassembled WGS sequence"/>
</dbReference>
<feature type="transmembrane region" description="Helical" evidence="5">
    <location>
        <begin position="387"/>
        <end position="406"/>
    </location>
</feature>
<feature type="transmembrane region" description="Helical" evidence="5">
    <location>
        <begin position="412"/>
        <end position="439"/>
    </location>
</feature>
<feature type="transmembrane region" description="Helical" evidence="5">
    <location>
        <begin position="480"/>
        <end position="502"/>
    </location>
</feature>
<dbReference type="AlphaFoldDB" id="A0AA38VEY3"/>
<evidence type="ECO:0000256" key="4">
    <source>
        <dbReference type="ARBA" id="ARBA00023136"/>
    </source>
</evidence>
<feature type="transmembrane region" description="Helical" evidence="5">
    <location>
        <begin position="116"/>
        <end position="136"/>
    </location>
</feature>
<accession>A0AA38VEY3</accession>
<dbReference type="InterPro" id="IPR036259">
    <property type="entry name" value="MFS_trans_sf"/>
</dbReference>
<dbReference type="Gene3D" id="1.20.1250.20">
    <property type="entry name" value="MFS general substrate transporter like domains"/>
    <property type="match status" value="1"/>
</dbReference>
<evidence type="ECO:0000256" key="1">
    <source>
        <dbReference type="ARBA" id="ARBA00004141"/>
    </source>
</evidence>
<sequence>MALGEIPSTESEDPEESKVGQRAHWLIARLRCRDPGQDASLSHPLAGIKSSIDVLVDFEGPDDLYRPVNWPFRKKVMTTVVYGLITMGSAWASSAYSPAIPQVVHEFHVGEEAGTLGISLFLFGIGLGSLLWAPISEVYGRKIAVLTPYFLSAIFSFASAVAKDVQTVMITRIFSGFFGAAPITNVGGAMSDIWFAQQRGAAIVVYAVTLVAGTVLAPIVGGAAVDSYLGWRWTEYITGILMSLSLTLGLIFLDESYPPVLLVYKARRLRLESGNWALHARHEEWDVSLKDLSRKYLIRPFQLMATPICFFVALYASFVYGILYLSLASFPIEFQELRGWNAVIGALPFLALFVGILFGAAANLLNQRFYVKRFRANNNRPVPEARLPPMMAGSVFFAAGMFIQGWTSKKDVFWFGSICGAFSTGLGFFTIFQAALNYLIDTFQQYAASAVAVNTFLRSIFAGSFPLFTNAMFHNLGIPWASSLLGFISVALIPIPYVLYIFGPRIRARGKWSKASVAP</sequence>
<keyword evidence="2 5" id="KW-0812">Transmembrane</keyword>
<name>A0AA38VEY3_9PEZI</name>